<feature type="region of interest" description="Disordered" evidence="6">
    <location>
        <begin position="1"/>
        <end position="20"/>
    </location>
</feature>
<accession>A0ABQ7I224</accession>
<organism evidence="7 8">
    <name type="scientific">Astathelohania contejeani</name>
    <dbReference type="NCBI Taxonomy" id="164912"/>
    <lineage>
        <taxon>Eukaryota</taxon>
        <taxon>Fungi</taxon>
        <taxon>Fungi incertae sedis</taxon>
        <taxon>Microsporidia</taxon>
        <taxon>Astathelohaniidae</taxon>
        <taxon>Astathelohania</taxon>
    </lineage>
</organism>
<keyword evidence="2" id="KW-0805">Transcription regulation</keyword>
<comment type="subcellular location">
    <subcellularLocation>
        <location evidence="1">Nucleus</location>
    </subcellularLocation>
</comment>
<dbReference type="PANTHER" id="PTHR21242">
    <property type="entry name" value="TRANSCRIPTION INITIATION FACTOR TFIID SUBUNIT 10"/>
    <property type="match status" value="1"/>
</dbReference>
<evidence type="ECO:0000256" key="6">
    <source>
        <dbReference type="SAM" id="MobiDB-lite"/>
    </source>
</evidence>
<gene>
    <name evidence="7" type="primary">TAF10</name>
    <name evidence="7" type="ORF">TCON_0335</name>
</gene>
<comment type="caution">
    <text evidence="7">The sequence shown here is derived from an EMBL/GenBank/DDBJ whole genome shotgun (WGS) entry which is preliminary data.</text>
</comment>
<keyword evidence="8" id="KW-1185">Reference proteome</keyword>
<proteinExistence type="inferred from homology"/>
<dbReference type="InterPro" id="IPR003923">
    <property type="entry name" value="TAF10"/>
</dbReference>
<keyword evidence="4" id="KW-0539">Nucleus</keyword>
<evidence type="ECO:0000256" key="1">
    <source>
        <dbReference type="ARBA" id="ARBA00004123"/>
    </source>
</evidence>
<reference evidence="7 8" key="1">
    <citation type="submission" date="2019-01" db="EMBL/GenBank/DDBJ databases">
        <title>Genomes sequencing and comparative genomics of infectious freshwater microsporidia, Cucumispora dikerogammari and Thelohania contejeani.</title>
        <authorList>
            <person name="Cormier A."/>
            <person name="Giraud I."/>
            <person name="Wattier R."/>
            <person name="Teixeira M."/>
            <person name="Grandjean F."/>
            <person name="Rigaud T."/>
            <person name="Cordaux R."/>
        </authorList>
    </citation>
    <scope>NUCLEOTIDE SEQUENCE [LARGE SCALE GENOMIC DNA]</scope>
    <source>
        <strain evidence="7">T1</strain>
        <tissue evidence="7">Spores</tissue>
    </source>
</reference>
<dbReference type="EMBL" id="SBIQ01000012">
    <property type="protein sequence ID" value="KAF7684465.1"/>
    <property type="molecule type" value="Genomic_DNA"/>
</dbReference>
<protein>
    <submittedName>
        <fullName evidence="7">Transcription initiation factor TFIID subunit 10</fullName>
    </submittedName>
</protein>
<evidence type="ECO:0000256" key="4">
    <source>
        <dbReference type="ARBA" id="ARBA00023242"/>
    </source>
</evidence>
<evidence type="ECO:0000256" key="3">
    <source>
        <dbReference type="ARBA" id="ARBA00023163"/>
    </source>
</evidence>
<keyword evidence="3" id="KW-0804">Transcription</keyword>
<dbReference type="CDD" id="cd07982">
    <property type="entry name" value="HFD_TAF10"/>
    <property type="match status" value="1"/>
</dbReference>
<dbReference type="PANTHER" id="PTHR21242:SF0">
    <property type="entry name" value="TRANSCRIPTION INITIATION FACTOR TFIID SUBUNIT 10"/>
    <property type="match status" value="1"/>
</dbReference>
<feature type="compositionally biased region" description="Polar residues" evidence="6">
    <location>
        <begin position="1"/>
        <end position="16"/>
    </location>
</feature>
<evidence type="ECO:0000256" key="5">
    <source>
        <dbReference type="ARBA" id="ARBA00025730"/>
    </source>
</evidence>
<comment type="similarity">
    <text evidence="5">Belongs to the TAF10 family.</text>
</comment>
<dbReference type="Proteomes" id="UP001516464">
    <property type="component" value="Unassembled WGS sequence"/>
</dbReference>
<evidence type="ECO:0000313" key="8">
    <source>
        <dbReference type="Proteomes" id="UP001516464"/>
    </source>
</evidence>
<dbReference type="Pfam" id="PF03540">
    <property type="entry name" value="TAF10"/>
    <property type="match status" value="1"/>
</dbReference>
<name>A0ABQ7I224_9MICR</name>
<dbReference type="PRINTS" id="PR01443">
    <property type="entry name" value="TFIID30KDSUB"/>
</dbReference>
<evidence type="ECO:0000313" key="7">
    <source>
        <dbReference type="EMBL" id="KAF7684465.1"/>
    </source>
</evidence>
<sequence length="132" mass="15484">MYNNEENGFTEDNSLNKPDMVDESMENDPYKKLIKSLDTFTPLIPDVILDHFIEKAGVKQNDPRVKKMISLMTQKFITDVATNAFQYHKIFQKAAQKDKQFPKEKKVTLQFCDLEKAFEEMGIDISRPYYFT</sequence>
<evidence type="ECO:0000256" key="2">
    <source>
        <dbReference type="ARBA" id="ARBA00023015"/>
    </source>
</evidence>